<reference evidence="3" key="1">
    <citation type="submission" date="2012-06" db="EMBL/GenBank/DDBJ databases">
        <title>The genome sequence of Coniosporium apollinis CBS 100218.</title>
        <authorList>
            <consortium name="The Broad Institute Genome Sequencing Platform"/>
            <person name="Cuomo C."/>
            <person name="Gorbushina A."/>
            <person name="Noack S."/>
            <person name="Walker B."/>
            <person name="Young S.K."/>
            <person name="Zeng Q."/>
            <person name="Gargeya S."/>
            <person name="Fitzgerald M."/>
            <person name="Haas B."/>
            <person name="Abouelleil A."/>
            <person name="Alvarado L."/>
            <person name="Arachchi H.M."/>
            <person name="Berlin A.M."/>
            <person name="Chapman S.B."/>
            <person name="Goldberg J."/>
            <person name="Griggs A."/>
            <person name="Gujja S."/>
            <person name="Hansen M."/>
            <person name="Howarth C."/>
            <person name="Imamovic A."/>
            <person name="Larimer J."/>
            <person name="McCowan C."/>
            <person name="Montmayeur A."/>
            <person name="Murphy C."/>
            <person name="Neiman D."/>
            <person name="Pearson M."/>
            <person name="Priest M."/>
            <person name="Roberts A."/>
            <person name="Saif S."/>
            <person name="Shea T."/>
            <person name="Sisk P."/>
            <person name="Sykes S."/>
            <person name="Wortman J."/>
            <person name="Nusbaum C."/>
            <person name="Birren B."/>
        </authorList>
    </citation>
    <scope>NUCLEOTIDE SEQUENCE [LARGE SCALE GENOMIC DNA]</scope>
    <source>
        <strain evidence="3">CBS 100218</strain>
    </source>
</reference>
<protein>
    <submittedName>
        <fullName evidence="2">Uncharacterized protein</fullName>
    </submittedName>
</protein>
<dbReference type="GeneID" id="19901017"/>
<dbReference type="Proteomes" id="UP000016924">
    <property type="component" value="Unassembled WGS sequence"/>
</dbReference>
<dbReference type="AlphaFoldDB" id="R7YRN2"/>
<feature type="region of interest" description="Disordered" evidence="1">
    <location>
        <begin position="1"/>
        <end position="74"/>
    </location>
</feature>
<feature type="compositionally biased region" description="Polar residues" evidence="1">
    <location>
        <begin position="52"/>
        <end position="62"/>
    </location>
</feature>
<feature type="compositionally biased region" description="Low complexity" evidence="1">
    <location>
        <begin position="36"/>
        <end position="45"/>
    </location>
</feature>
<sequence>MRGPSLVPYSDSEPASPQADNNVHNSAAQQIFQEQSPLKPLLKSLPQRRVHQSPQPTVQPEQQLDERQPQPTPDEVTSWITRYWDLTHPLLESNPAAPTSPEVLLHYASRPPALTIAQSLQLHLDSLVAESDQRDNLQHRITTHLYDEDLSGRVNIELNRQMRVAGFTPPQILSSGQEAVQKVRHIRNHAAMQRARDLVTGTTDRDLDFSVVAILQRDGAVLASDLVHCSVSSSTCWAEFQRYLAAASVSWQAELNGFPAGCGSENGGWMYLVQPPPDPVGLQQFRQLGSEADFTVLKAVVAAGGEVQVWHHLTVAQSGALKAEWDFLVHRVVEPADEPRNEEGYSYFWPWFDAYDVLRVPDEVFNAQCLRGSC</sequence>
<dbReference type="EMBL" id="JH767568">
    <property type="protein sequence ID" value="EON64474.1"/>
    <property type="molecule type" value="Genomic_DNA"/>
</dbReference>
<evidence type="ECO:0000313" key="3">
    <source>
        <dbReference type="Proteomes" id="UP000016924"/>
    </source>
</evidence>
<accession>R7YRN2</accession>
<keyword evidence="3" id="KW-1185">Reference proteome</keyword>
<dbReference type="HOGENOM" id="CLU_739699_0_0_1"/>
<organism evidence="2 3">
    <name type="scientific">Coniosporium apollinis (strain CBS 100218)</name>
    <name type="common">Rock-inhabiting black yeast</name>
    <dbReference type="NCBI Taxonomy" id="1168221"/>
    <lineage>
        <taxon>Eukaryota</taxon>
        <taxon>Fungi</taxon>
        <taxon>Dikarya</taxon>
        <taxon>Ascomycota</taxon>
        <taxon>Pezizomycotina</taxon>
        <taxon>Dothideomycetes</taxon>
        <taxon>Dothideomycetes incertae sedis</taxon>
        <taxon>Coniosporium</taxon>
    </lineage>
</organism>
<evidence type="ECO:0000313" key="2">
    <source>
        <dbReference type="EMBL" id="EON64474.1"/>
    </source>
</evidence>
<evidence type="ECO:0000256" key="1">
    <source>
        <dbReference type="SAM" id="MobiDB-lite"/>
    </source>
</evidence>
<dbReference type="RefSeq" id="XP_007779791.1">
    <property type="nucleotide sequence ID" value="XM_007781601.1"/>
</dbReference>
<proteinExistence type="predicted"/>
<gene>
    <name evidence="2" type="ORF">W97_03706</name>
</gene>
<name>R7YRN2_CONA1</name>
<feature type="compositionally biased region" description="Polar residues" evidence="1">
    <location>
        <begin position="13"/>
        <end position="35"/>
    </location>
</feature>